<accession>A0ABQ0H3N5</accession>
<reference evidence="3 4" key="1">
    <citation type="submission" date="2024-10" db="EMBL/GenBank/DDBJ databases">
        <title>Isolation, draft genome sequencing and identification of Phyllobacterium sp. NSA23, isolated from leaf soil.</title>
        <authorList>
            <person name="Akita H."/>
        </authorList>
    </citation>
    <scope>NUCLEOTIDE SEQUENCE [LARGE SCALE GENOMIC DNA]</scope>
    <source>
        <strain evidence="3 4">NSA23</strain>
    </source>
</reference>
<evidence type="ECO:0000313" key="3">
    <source>
        <dbReference type="EMBL" id="GAB1583542.1"/>
    </source>
</evidence>
<evidence type="ECO:0000313" key="4">
    <source>
        <dbReference type="Proteomes" id="UP001628091"/>
    </source>
</evidence>
<protein>
    <submittedName>
        <fullName evidence="3">SRPBCC family protein</fullName>
    </submittedName>
</protein>
<comment type="caution">
    <text evidence="3">The sequence shown here is derived from an EMBL/GenBank/DDBJ whole genome shotgun (WGS) entry which is preliminary data.</text>
</comment>
<comment type="similarity">
    <text evidence="1">Belongs to the AHA1 family.</text>
</comment>
<dbReference type="InterPro" id="IPR013538">
    <property type="entry name" value="ASHA1/2-like_C"/>
</dbReference>
<dbReference type="Gene3D" id="3.30.530.20">
    <property type="match status" value="1"/>
</dbReference>
<name>A0ABQ0H3N5_9HYPH</name>
<evidence type="ECO:0000259" key="2">
    <source>
        <dbReference type="Pfam" id="PF08327"/>
    </source>
</evidence>
<dbReference type="EMBL" id="BAAFZP010000002">
    <property type="protein sequence ID" value="GAB1583542.1"/>
    <property type="molecule type" value="Genomic_DNA"/>
</dbReference>
<proteinExistence type="inferred from homology"/>
<organism evidence="3 4">
    <name type="scientific">Phyllobacterium phragmitis</name>
    <dbReference type="NCBI Taxonomy" id="2670329"/>
    <lineage>
        <taxon>Bacteria</taxon>
        <taxon>Pseudomonadati</taxon>
        <taxon>Pseudomonadota</taxon>
        <taxon>Alphaproteobacteria</taxon>
        <taxon>Hyphomicrobiales</taxon>
        <taxon>Phyllobacteriaceae</taxon>
        <taxon>Phyllobacterium</taxon>
    </lineage>
</organism>
<keyword evidence="4" id="KW-1185">Reference proteome</keyword>
<dbReference type="CDD" id="cd08896">
    <property type="entry name" value="SRPBCC_CalC_Aha1-like_3"/>
    <property type="match status" value="1"/>
</dbReference>
<dbReference type="SUPFAM" id="SSF55961">
    <property type="entry name" value="Bet v1-like"/>
    <property type="match status" value="1"/>
</dbReference>
<dbReference type="Pfam" id="PF08327">
    <property type="entry name" value="AHSA1"/>
    <property type="match status" value="1"/>
</dbReference>
<dbReference type="InterPro" id="IPR023393">
    <property type="entry name" value="START-like_dom_sf"/>
</dbReference>
<feature type="domain" description="Activator of Hsp90 ATPase homologue 1/2-like C-terminal" evidence="2">
    <location>
        <begin position="26"/>
        <end position="161"/>
    </location>
</feature>
<dbReference type="Proteomes" id="UP001628091">
    <property type="component" value="Unassembled WGS sequence"/>
</dbReference>
<sequence>MMTAMTTTAEATPLNDRELVLTRLIDAPREKLYRAWTDPELLKQWFAPLPYTTPHAELDVRPGGASLIIMRSPDGQDMPNRGVYLEVVENERIVATDAYVSAWEPSEKPFMTLILTFENEAGKTRYTARVRHWSAADCKAHGEMGFHEGWGQCTDQLAALVARI</sequence>
<evidence type="ECO:0000256" key="1">
    <source>
        <dbReference type="ARBA" id="ARBA00006817"/>
    </source>
</evidence>
<gene>
    <name evidence="3" type="ORF">PPNSA23_34850</name>
</gene>